<reference evidence="2" key="1">
    <citation type="submission" date="2021-12" db="EMBL/GenBank/DDBJ databases">
        <title>Prjna785345.</title>
        <authorList>
            <person name="Rujirawat T."/>
            <person name="Krajaejun T."/>
        </authorList>
    </citation>
    <scope>NUCLEOTIDE SEQUENCE</scope>
    <source>
        <strain evidence="2">Pi057C3</strain>
    </source>
</reference>
<dbReference type="Proteomes" id="UP001209570">
    <property type="component" value="Unassembled WGS sequence"/>
</dbReference>
<accession>A0AAD5Q941</accession>
<dbReference type="EMBL" id="JAKCXM010000042">
    <property type="protein sequence ID" value="KAJ0405623.1"/>
    <property type="molecule type" value="Genomic_DNA"/>
</dbReference>
<comment type="caution">
    <text evidence="2">The sequence shown here is derived from an EMBL/GenBank/DDBJ whole genome shotgun (WGS) entry which is preliminary data.</text>
</comment>
<organism evidence="2 3">
    <name type="scientific">Pythium insidiosum</name>
    <name type="common">Pythiosis disease agent</name>
    <dbReference type="NCBI Taxonomy" id="114742"/>
    <lineage>
        <taxon>Eukaryota</taxon>
        <taxon>Sar</taxon>
        <taxon>Stramenopiles</taxon>
        <taxon>Oomycota</taxon>
        <taxon>Peronosporomycetes</taxon>
        <taxon>Pythiales</taxon>
        <taxon>Pythiaceae</taxon>
        <taxon>Pythium</taxon>
    </lineage>
</organism>
<evidence type="ECO:0000313" key="2">
    <source>
        <dbReference type="EMBL" id="KAJ0405623.1"/>
    </source>
</evidence>
<proteinExistence type="predicted"/>
<dbReference type="InterPro" id="IPR056866">
    <property type="entry name" value="Znf_WRKY19"/>
</dbReference>
<gene>
    <name evidence="2" type="ORF">P43SY_007724</name>
</gene>
<dbReference type="AlphaFoldDB" id="A0AAD5Q941"/>
<dbReference type="Pfam" id="PF24906">
    <property type="entry name" value="Zf_WRKY19"/>
    <property type="match status" value="2"/>
</dbReference>
<dbReference type="PANTHER" id="PTHR31827">
    <property type="entry name" value="EMB|CAB89363.1"/>
    <property type="match status" value="1"/>
</dbReference>
<feature type="domain" description="WRKY19-like zinc finger" evidence="1">
    <location>
        <begin position="201"/>
        <end position="224"/>
    </location>
</feature>
<evidence type="ECO:0000259" key="1">
    <source>
        <dbReference type="Pfam" id="PF24906"/>
    </source>
</evidence>
<name>A0AAD5Q941_PYTIN</name>
<dbReference type="PANTHER" id="PTHR31827:SF1">
    <property type="entry name" value="EMB|CAB89363.1"/>
    <property type="match status" value="1"/>
</dbReference>
<protein>
    <recommendedName>
        <fullName evidence="1">WRKY19-like zinc finger domain-containing protein</fullName>
    </recommendedName>
</protein>
<sequence>MPSLVHPDSPVDSTMFPAVYAAKTQLKISADVKSVTVVEKDSKPESVVYDSEIEPFEYNPETNGALFLEAVDSLSSVFGDADLINSIMTSLENEQAAQLQAQQQAATAASRVTILPSTTSTAPLMPMPTATATFTCIRKPGTFLNKDGRWIKGKPCRIGNCDKRAQSNGLCKGHGGGARCSVDGCSKSSQGGGLCRAHGGGKRCMHEGCEKGTQRNGFCYLHGGVRSCSVEGCERKDRGNGKCFAHGGGRRCQAPYCLTTIRKGTYCDKHMSLKPL</sequence>
<keyword evidence="3" id="KW-1185">Reference proteome</keyword>
<evidence type="ECO:0000313" key="3">
    <source>
        <dbReference type="Proteomes" id="UP001209570"/>
    </source>
</evidence>
<feature type="domain" description="WRKY19-like zinc finger" evidence="1">
    <location>
        <begin position="177"/>
        <end position="200"/>
    </location>
</feature>